<name>A0A5T2WJ39_SALER</name>
<protein>
    <submittedName>
        <fullName evidence="1">Uncharacterized protein</fullName>
    </submittedName>
</protein>
<proteinExistence type="predicted"/>
<accession>A0A5T2WJ39</accession>
<dbReference type="AlphaFoldDB" id="A0A5T2WJ39"/>
<evidence type="ECO:0000313" key="1">
    <source>
        <dbReference type="EMBL" id="EAM8418394.1"/>
    </source>
</evidence>
<reference evidence="1" key="1">
    <citation type="submission" date="2018-08" db="EMBL/GenBank/DDBJ databases">
        <authorList>
            <consortium name="GenomeTrakr network: Whole genome sequencing for foodborne pathogen traceback"/>
        </authorList>
    </citation>
    <scope>NUCLEOTIDE SEQUENCE</scope>
    <source>
        <strain evidence="1">FDA00009177</strain>
    </source>
</reference>
<dbReference type="EMBL" id="AACWFO010000005">
    <property type="protein sequence ID" value="EAM8418394.1"/>
    <property type="molecule type" value="Genomic_DNA"/>
</dbReference>
<organism evidence="1">
    <name type="scientific">Salmonella enterica</name>
    <name type="common">Salmonella choleraesuis</name>
    <dbReference type="NCBI Taxonomy" id="28901"/>
    <lineage>
        <taxon>Bacteria</taxon>
        <taxon>Pseudomonadati</taxon>
        <taxon>Pseudomonadota</taxon>
        <taxon>Gammaproteobacteria</taxon>
        <taxon>Enterobacterales</taxon>
        <taxon>Enterobacteriaceae</taxon>
        <taxon>Salmonella</taxon>
    </lineage>
</organism>
<sequence>MEKNYPLKDLNEELTKSGMLERMRTIIDFAIKERLSVSETLGIINREVELIDDEIALYNKKARENIIRRELGLDESAILTGEHYAKVFNLFSAQPRA</sequence>
<gene>
    <name evidence="1" type="ORF">AC527_14200</name>
</gene>
<comment type="caution">
    <text evidence="1">The sequence shown here is derived from an EMBL/GenBank/DDBJ whole genome shotgun (WGS) entry which is preliminary data.</text>
</comment>